<organism evidence="4">
    <name type="scientific">Oryza punctata</name>
    <name type="common">Red rice</name>
    <dbReference type="NCBI Taxonomy" id="4537"/>
    <lineage>
        <taxon>Eukaryota</taxon>
        <taxon>Viridiplantae</taxon>
        <taxon>Streptophyta</taxon>
        <taxon>Embryophyta</taxon>
        <taxon>Tracheophyta</taxon>
        <taxon>Spermatophyta</taxon>
        <taxon>Magnoliopsida</taxon>
        <taxon>Liliopsida</taxon>
        <taxon>Poales</taxon>
        <taxon>Poaceae</taxon>
        <taxon>BOP clade</taxon>
        <taxon>Oryzoideae</taxon>
        <taxon>Oryzeae</taxon>
        <taxon>Oryzinae</taxon>
        <taxon>Oryza</taxon>
    </lineage>
</organism>
<dbReference type="Proteomes" id="UP000026962">
    <property type="component" value="Chromosome 5"/>
</dbReference>
<protein>
    <recommendedName>
        <fullName evidence="6">Brix domain-containing protein</fullName>
    </recommendedName>
</protein>
<keyword evidence="2" id="KW-0690">Ribosome biogenesis</keyword>
<evidence type="ECO:0000256" key="1">
    <source>
        <dbReference type="ARBA" id="ARBA00004604"/>
    </source>
</evidence>
<dbReference type="Gramene" id="OPUNC05G22950.1">
    <property type="protein sequence ID" value="OPUNC05G22950.1"/>
    <property type="gene ID" value="OPUNC05G22950"/>
</dbReference>
<sequence length="347" mass="39556">MAKGGDGATAKKAKRKRRSDSKSEDLEREEPNEKKQNGESVPQINYRHKGQLSFLAALVTSKKTDLQATDARDEILRGYTSTAGLYMEWSKEHESYFLYASSQSKSATIKFELLAVAGLEAFPQNIEVKKPLLVFSEGFANGGEWEDTQMLLFELFSKSVADVSCSEDYLYAFTRCWGKIYFRIYKINSLAGPDKEGSMNEKFSVRHNVNYFLYSERFLMYEGINSMSVLSCSSSSGKASLGTIKHLQCLSQYSLMLPTPPDLSEWEGFNTNIAEYFDLYHALKRTKIPGTGPPRFLQSSMIFPEEYYWHLRLPSKVFARSLIICVGSTFKNKACYMDIKEENIFIR</sequence>
<evidence type="ECO:0000313" key="5">
    <source>
        <dbReference type="Proteomes" id="UP000026962"/>
    </source>
</evidence>
<reference evidence="4" key="2">
    <citation type="submission" date="2018-05" db="EMBL/GenBank/DDBJ databases">
        <title>OpunRS2 (Oryza punctata Reference Sequence Version 2).</title>
        <authorList>
            <person name="Zhang J."/>
            <person name="Kudrna D."/>
            <person name="Lee S."/>
            <person name="Talag J."/>
            <person name="Welchert J."/>
            <person name="Wing R.A."/>
        </authorList>
    </citation>
    <scope>NUCLEOTIDE SEQUENCE [LARGE SCALE GENOMIC DNA]</scope>
</reference>
<dbReference type="EnsemblPlants" id="OPUNC05G22950.1">
    <property type="protein sequence ID" value="OPUNC05G22950.1"/>
    <property type="gene ID" value="OPUNC05G22950"/>
</dbReference>
<dbReference type="AlphaFoldDB" id="A0A0E0L5L2"/>
<evidence type="ECO:0000313" key="4">
    <source>
        <dbReference type="EnsemblPlants" id="OPUNC05G22950.1"/>
    </source>
</evidence>
<dbReference type="GO" id="GO:0000027">
    <property type="term" value="P:ribosomal large subunit assembly"/>
    <property type="evidence" value="ECO:0007669"/>
    <property type="project" value="TreeGrafter"/>
</dbReference>
<comment type="subcellular location">
    <subcellularLocation>
        <location evidence="1">Nucleus</location>
        <location evidence="1">Nucleolus</location>
    </subcellularLocation>
</comment>
<dbReference type="PANTHER" id="PTHR13634:SF1">
    <property type="entry name" value="OS01G0148400 PROTEIN"/>
    <property type="match status" value="1"/>
</dbReference>
<dbReference type="STRING" id="4537.A0A0E0L5L2"/>
<feature type="region of interest" description="Disordered" evidence="3">
    <location>
        <begin position="1"/>
        <end position="43"/>
    </location>
</feature>
<dbReference type="HOGENOM" id="CLU_800193_0_0_1"/>
<reference evidence="4" key="1">
    <citation type="submission" date="2015-04" db="UniProtKB">
        <authorList>
            <consortium name="EnsemblPlants"/>
        </authorList>
    </citation>
    <scope>IDENTIFICATION</scope>
</reference>
<dbReference type="InterPro" id="IPR026532">
    <property type="entry name" value="BRX1"/>
</dbReference>
<dbReference type="PANTHER" id="PTHR13634">
    <property type="entry name" value="RIBOSOME BIOGENESIS PROTEIN BRIX"/>
    <property type="match status" value="1"/>
</dbReference>
<accession>A0A0E0L5L2</accession>
<evidence type="ECO:0000256" key="3">
    <source>
        <dbReference type="SAM" id="MobiDB-lite"/>
    </source>
</evidence>
<name>A0A0E0L5L2_ORYPU</name>
<dbReference type="GO" id="GO:0005730">
    <property type="term" value="C:nucleolus"/>
    <property type="evidence" value="ECO:0007669"/>
    <property type="project" value="UniProtKB-SubCell"/>
</dbReference>
<keyword evidence="5" id="KW-1185">Reference proteome</keyword>
<evidence type="ECO:0000256" key="2">
    <source>
        <dbReference type="ARBA" id="ARBA00022517"/>
    </source>
</evidence>
<dbReference type="GO" id="GO:0003723">
    <property type="term" value="F:RNA binding"/>
    <property type="evidence" value="ECO:0007669"/>
    <property type="project" value="TreeGrafter"/>
</dbReference>
<proteinExistence type="predicted"/>
<dbReference type="OMA" id="SKEHESY"/>
<evidence type="ECO:0008006" key="6">
    <source>
        <dbReference type="Google" id="ProtNLM"/>
    </source>
</evidence>
<feature type="compositionally biased region" description="Basic and acidic residues" evidence="3">
    <location>
        <begin position="20"/>
        <end position="37"/>
    </location>
</feature>